<dbReference type="Proteomes" id="UP000798662">
    <property type="component" value="Chromosome 2"/>
</dbReference>
<keyword evidence="2" id="KW-1185">Reference proteome</keyword>
<organism evidence="1 2">
    <name type="scientific">Pyropia yezoensis</name>
    <name type="common">Susabi-nori</name>
    <name type="synonym">Porphyra yezoensis</name>
    <dbReference type="NCBI Taxonomy" id="2788"/>
    <lineage>
        <taxon>Eukaryota</taxon>
        <taxon>Rhodophyta</taxon>
        <taxon>Bangiophyceae</taxon>
        <taxon>Bangiales</taxon>
        <taxon>Bangiaceae</taxon>
        <taxon>Pyropia</taxon>
    </lineage>
</organism>
<name>A0ACC3C2L5_PYRYE</name>
<evidence type="ECO:0000313" key="1">
    <source>
        <dbReference type="EMBL" id="KAK1864338.1"/>
    </source>
</evidence>
<accession>A0ACC3C2L5</accession>
<dbReference type="EMBL" id="CM020619">
    <property type="protein sequence ID" value="KAK1864338.1"/>
    <property type="molecule type" value="Genomic_DNA"/>
</dbReference>
<gene>
    <name evidence="1" type="ORF">I4F81_006886</name>
</gene>
<protein>
    <submittedName>
        <fullName evidence="1">Uncharacterized protein</fullName>
    </submittedName>
</protein>
<comment type="caution">
    <text evidence="1">The sequence shown here is derived from an EMBL/GenBank/DDBJ whole genome shotgun (WGS) entry which is preliminary data.</text>
</comment>
<sequence>MKLPTSFAARERAFSNAGFILSVLRTKLSYECLHRLLYIYFNSRALPDADVDASPDSSLDGDGTGVAGDGESLDDGADGGEVGSNGSLSDVGDVADMLAVELATSDATPRVPAGFSP</sequence>
<evidence type="ECO:0000313" key="2">
    <source>
        <dbReference type="Proteomes" id="UP000798662"/>
    </source>
</evidence>
<reference evidence="1" key="1">
    <citation type="submission" date="2019-11" db="EMBL/GenBank/DDBJ databases">
        <title>Nori genome reveals adaptations in red seaweeds to the harsh intertidal environment.</title>
        <authorList>
            <person name="Wang D."/>
            <person name="Mao Y."/>
        </authorList>
    </citation>
    <scope>NUCLEOTIDE SEQUENCE</scope>
    <source>
        <tissue evidence="1">Gametophyte</tissue>
    </source>
</reference>
<proteinExistence type="predicted"/>